<feature type="region of interest" description="Disordered" evidence="1">
    <location>
        <begin position="136"/>
        <end position="168"/>
    </location>
</feature>
<gene>
    <name evidence="2" type="ORF">KSW82_00115</name>
</gene>
<name>A0AAW4N1L7_9BACT</name>
<sequence>MKLKKYGAIGVMEWQLNLPVGKATVHVEFKGGFENKYGIHPATFMTTDPIVQTVIERSYYFASGKIKLLDVKDLGLSPMEIAAQKRKAEEIAKKKAEEAAKAKAKAEAQAKAEADAQAGNAQGQAIESPGTVANEDAAAADAELENETEEVAENEEAEENAVDGSVYDVEGETTSGVDMASDEGEYTVVSVTCNEDAKNYLVDNFNCSARKLTNWATILEVGKANGILFEK</sequence>
<evidence type="ECO:0000256" key="1">
    <source>
        <dbReference type="SAM" id="MobiDB-lite"/>
    </source>
</evidence>
<reference evidence="2" key="1">
    <citation type="submission" date="2021-06" db="EMBL/GenBank/DDBJ databases">
        <title>Collection of gut derived symbiotic bacterial strains cultured from healthy donors.</title>
        <authorList>
            <person name="Lin H."/>
            <person name="Littmann E."/>
            <person name="Pamer E.G."/>
        </authorList>
    </citation>
    <scope>NUCLEOTIDE SEQUENCE</scope>
    <source>
        <strain evidence="2">MSK.21.74</strain>
    </source>
</reference>
<dbReference type="EMBL" id="JAHOEI010000001">
    <property type="protein sequence ID" value="MBV3386155.1"/>
    <property type="molecule type" value="Genomic_DNA"/>
</dbReference>
<dbReference type="RefSeq" id="WP_217743675.1">
    <property type="nucleotide sequence ID" value="NZ_JAHOEI010000001.1"/>
</dbReference>
<feature type="compositionally biased region" description="Acidic residues" evidence="1">
    <location>
        <begin position="142"/>
        <end position="161"/>
    </location>
</feature>
<accession>A0AAW4N1L7</accession>
<dbReference type="AlphaFoldDB" id="A0AAW4N1L7"/>
<proteinExistence type="predicted"/>
<evidence type="ECO:0000313" key="3">
    <source>
        <dbReference type="Proteomes" id="UP001196765"/>
    </source>
</evidence>
<protein>
    <submittedName>
        <fullName evidence="2">Uncharacterized protein</fullName>
    </submittedName>
</protein>
<dbReference type="Proteomes" id="UP001196765">
    <property type="component" value="Unassembled WGS sequence"/>
</dbReference>
<evidence type="ECO:0000313" key="2">
    <source>
        <dbReference type="EMBL" id="MBV3386155.1"/>
    </source>
</evidence>
<comment type="caution">
    <text evidence="2">The sequence shown here is derived from an EMBL/GenBank/DDBJ whole genome shotgun (WGS) entry which is preliminary data.</text>
</comment>
<organism evidence="2 3">
    <name type="scientific">Segatella copri</name>
    <dbReference type="NCBI Taxonomy" id="165179"/>
    <lineage>
        <taxon>Bacteria</taxon>
        <taxon>Pseudomonadati</taxon>
        <taxon>Bacteroidota</taxon>
        <taxon>Bacteroidia</taxon>
        <taxon>Bacteroidales</taxon>
        <taxon>Prevotellaceae</taxon>
        <taxon>Segatella</taxon>
    </lineage>
</organism>